<dbReference type="AlphaFoldDB" id="A0A1F6VJG1"/>
<feature type="domain" description="Response regulatory" evidence="4">
    <location>
        <begin position="13"/>
        <end position="129"/>
    </location>
</feature>
<dbReference type="PANTHER" id="PTHR44591:SF14">
    <property type="entry name" value="PROTEIN PILG"/>
    <property type="match status" value="1"/>
</dbReference>
<evidence type="ECO:0000256" key="1">
    <source>
        <dbReference type="ARBA" id="ARBA00022553"/>
    </source>
</evidence>
<evidence type="ECO:0000313" key="5">
    <source>
        <dbReference type="EMBL" id="OGI69709.1"/>
    </source>
</evidence>
<dbReference type="GO" id="GO:0000160">
    <property type="term" value="P:phosphorelay signal transduction system"/>
    <property type="evidence" value="ECO:0007669"/>
    <property type="project" value="UniProtKB-KW"/>
</dbReference>
<dbReference type="SUPFAM" id="SSF52172">
    <property type="entry name" value="CheY-like"/>
    <property type="match status" value="1"/>
</dbReference>
<dbReference type="EMBL" id="MFSP01000015">
    <property type="protein sequence ID" value="OGI69709.1"/>
    <property type="molecule type" value="Genomic_DNA"/>
</dbReference>
<sequence length="156" mass="17655">MDQESSRVDTLINALVVDDSTTLRRLMELLLVPLGFAIDFVDTGERAVELSKRKNYDIVFLDILLPGIDGYRVCKLLKGDKRTKTTRVVMLTSKDSTIDKVRGMMAGTDVYLTKPVDRIDLIRAIDKCLPRVEFSRRVYPTTGARGHDFSTVSRSR</sequence>
<protein>
    <recommendedName>
        <fullName evidence="4">Response regulatory domain-containing protein</fullName>
    </recommendedName>
</protein>
<comment type="caution">
    <text evidence="5">The sequence shown here is derived from an EMBL/GenBank/DDBJ whole genome shotgun (WGS) entry which is preliminary data.</text>
</comment>
<dbReference type="InterPro" id="IPR011006">
    <property type="entry name" value="CheY-like_superfamily"/>
</dbReference>
<reference evidence="5 6" key="1">
    <citation type="journal article" date="2016" name="Nat. Commun.">
        <title>Thousands of microbial genomes shed light on interconnected biogeochemical processes in an aquifer system.</title>
        <authorList>
            <person name="Anantharaman K."/>
            <person name="Brown C.T."/>
            <person name="Hug L.A."/>
            <person name="Sharon I."/>
            <person name="Castelle C.J."/>
            <person name="Probst A.J."/>
            <person name="Thomas B.C."/>
            <person name="Singh A."/>
            <person name="Wilkins M.J."/>
            <person name="Karaoz U."/>
            <person name="Brodie E.L."/>
            <person name="Williams K.H."/>
            <person name="Hubbard S.S."/>
            <person name="Banfield J.F."/>
        </authorList>
    </citation>
    <scope>NUCLEOTIDE SEQUENCE [LARGE SCALE GENOMIC DNA]</scope>
</reference>
<feature type="modified residue" description="4-aspartylphosphate" evidence="3">
    <location>
        <position position="62"/>
    </location>
</feature>
<dbReference type="Pfam" id="PF00072">
    <property type="entry name" value="Response_reg"/>
    <property type="match status" value="1"/>
</dbReference>
<keyword evidence="2" id="KW-0902">Two-component regulatory system</keyword>
<name>A0A1F6VJG1_9PROT</name>
<dbReference type="SMART" id="SM00448">
    <property type="entry name" value="REC"/>
    <property type="match status" value="1"/>
</dbReference>
<gene>
    <name evidence="5" type="ORF">A2W18_12790</name>
</gene>
<evidence type="ECO:0000259" key="4">
    <source>
        <dbReference type="PROSITE" id="PS50110"/>
    </source>
</evidence>
<evidence type="ECO:0000256" key="3">
    <source>
        <dbReference type="PROSITE-ProRule" id="PRU00169"/>
    </source>
</evidence>
<organism evidence="5 6">
    <name type="scientific">Candidatus Muproteobacteria bacterium RBG_16_60_9</name>
    <dbReference type="NCBI Taxonomy" id="1817755"/>
    <lineage>
        <taxon>Bacteria</taxon>
        <taxon>Pseudomonadati</taxon>
        <taxon>Pseudomonadota</taxon>
        <taxon>Candidatus Muproteobacteria</taxon>
    </lineage>
</organism>
<proteinExistence type="predicted"/>
<dbReference type="PANTHER" id="PTHR44591">
    <property type="entry name" value="STRESS RESPONSE REGULATOR PROTEIN 1"/>
    <property type="match status" value="1"/>
</dbReference>
<dbReference type="PROSITE" id="PS50110">
    <property type="entry name" value="RESPONSE_REGULATORY"/>
    <property type="match status" value="1"/>
</dbReference>
<keyword evidence="1 3" id="KW-0597">Phosphoprotein</keyword>
<dbReference type="InterPro" id="IPR050595">
    <property type="entry name" value="Bact_response_regulator"/>
</dbReference>
<evidence type="ECO:0000256" key="2">
    <source>
        <dbReference type="ARBA" id="ARBA00023012"/>
    </source>
</evidence>
<evidence type="ECO:0000313" key="6">
    <source>
        <dbReference type="Proteomes" id="UP000179076"/>
    </source>
</evidence>
<dbReference type="Proteomes" id="UP000179076">
    <property type="component" value="Unassembled WGS sequence"/>
</dbReference>
<accession>A0A1F6VJG1</accession>
<dbReference type="CDD" id="cd17574">
    <property type="entry name" value="REC_OmpR"/>
    <property type="match status" value="1"/>
</dbReference>
<dbReference type="InterPro" id="IPR001789">
    <property type="entry name" value="Sig_transdc_resp-reg_receiver"/>
</dbReference>
<dbReference type="Gene3D" id="3.40.50.2300">
    <property type="match status" value="1"/>
</dbReference>